<dbReference type="AlphaFoldDB" id="A0A1Q9ECH1"/>
<gene>
    <name evidence="1" type="ORF">AK812_SmicGene11728</name>
</gene>
<name>A0A1Q9ECH1_SYMMI</name>
<dbReference type="OrthoDB" id="425639at2759"/>
<sequence>MFVVAVREIVLYGQSIGSVPSADVYCDIEAAYHYLSNDCSLADEQVCVLSSRAPPSYGNQASQRWLRESRCGKGPGGELIAELKETSDPIFAVVDQVRLAIARQWASLEEKLPLIREHYARALKLHTYVVENAKAHYAEDAEQNELQSERLERWRMLRAAKQQFYEEDRRYDDLCACFEIDAEECLQQLTEELRSQACDAEEPVAELDDMITRSLSGFRCLSELPDLPTPTGLDCQSDAESEELDTGDKYFPRPPRWIVKTRQSHRKNLARRKRRRRFMRMRRKAFRRHRTETGSTLDLPCLLPLRP</sequence>
<keyword evidence="2" id="KW-1185">Reference proteome</keyword>
<dbReference type="Proteomes" id="UP000186817">
    <property type="component" value="Unassembled WGS sequence"/>
</dbReference>
<evidence type="ECO:0000313" key="2">
    <source>
        <dbReference type="Proteomes" id="UP000186817"/>
    </source>
</evidence>
<evidence type="ECO:0000313" key="1">
    <source>
        <dbReference type="EMBL" id="OLQ05119.1"/>
    </source>
</evidence>
<proteinExistence type="predicted"/>
<protein>
    <submittedName>
        <fullName evidence="1">Uncharacterized protein</fullName>
    </submittedName>
</protein>
<accession>A0A1Q9ECH1</accession>
<comment type="caution">
    <text evidence="1">The sequence shown here is derived from an EMBL/GenBank/DDBJ whole genome shotgun (WGS) entry which is preliminary data.</text>
</comment>
<organism evidence="1 2">
    <name type="scientific">Symbiodinium microadriaticum</name>
    <name type="common">Dinoflagellate</name>
    <name type="synonym">Zooxanthella microadriatica</name>
    <dbReference type="NCBI Taxonomy" id="2951"/>
    <lineage>
        <taxon>Eukaryota</taxon>
        <taxon>Sar</taxon>
        <taxon>Alveolata</taxon>
        <taxon>Dinophyceae</taxon>
        <taxon>Suessiales</taxon>
        <taxon>Symbiodiniaceae</taxon>
        <taxon>Symbiodinium</taxon>
    </lineage>
</organism>
<reference evidence="1 2" key="1">
    <citation type="submission" date="2016-02" db="EMBL/GenBank/DDBJ databases">
        <title>Genome analysis of coral dinoflagellate symbionts highlights evolutionary adaptations to a symbiotic lifestyle.</title>
        <authorList>
            <person name="Aranda M."/>
            <person name="Li Y."/>
            <person name="Liew Y.J."/>
            <person name="Baumgarten S."/>
            <person name="Simakov O."/>
            <person name="Wilson M."/>
            <person name="Piel J."/>
            <person name="Ashoor H."/>
            <person name="Bougouffa S."/>
            <person name="Bajic V.B."/>
            <person name="Ryu T."/>
            <person name="Ravasi T."/>
            <person name="Bayer T."/>
            <person name="Micklem G."/>
            <person name="Kim H."/>
            <person name="Bhak J."/>
            <person name="Lajeunesse T.C."/>
            <person name="Voolstra C.R."/>
        </authorList>
    </citation>
    <scope>NUCLEOTIDE SEQUENCE [LARGE SCALE GENOMIC DNA]</scope>
    <source>
        <strain evidence="1 2">CCMP2467</strain>
    </source>
</reference>
<dbReference type="EMBL" id="LSRX01000194">
    <property type="protein sequence ID" value="OLQ05119.1"/>
    <property type="molecule type" value="Genomic_DNA"/>
</dbReference>